<evidence type="ECO:0000256" key="2">
    <source>
        <dbReference type="ARBA" id="ARBA00022692"/>
    </source>
</evidence>
<dbReference type="Proteomes" id="UP000887013">
    <property type="component" value="Unassembled WGS sequence"/>
</dbReference>
<protein>
    <submittedName>
        <fullName evidence="11">G-protein coupled receptor Mth2</fullName>
    </submittedName>
</protein>
<organism evidence="11 12">
    <name type="scientific">Nephila pilipes</name>
    <name type="common">Giant wood spider</name>
    <name type="synonym">Nephila maculata</name>
    <dbReference type="NCBI Taxonomy" id="299642"/>
    <lineage>
        <taxon>Eukaryota</taxon>
        <taxon>Metazoa</taxon>
        <taxon>Ecdysozoa</taxon>
        <taxon>Arthropoda</taxon>
        <taxon>Chelicerata</taxon>
        <taxon>Arachnida</taxon>
        <taxon>Araneae</taxon>
        <taxon>Araneomorphae</taxon>
        <taxon>Entelegynae</taxon>
        <taxon>Araneoidea</taxon>
        <taxon>Nephilidae</taxon>
        <taxon>Nephila</taxon>
    </lineage>
</organism>
<dbReference type="PANTHER" id="PTHR45902:SF5">
    <property type="entry name" value="G-PROTEIN COUPLED RECEPTORS FAMILY 2 PROFILE 2 DOMAIN-CONTAINING PROTEIN"/>
    <property type="match status" value="1"/>
</dbReference>
<evidence type="ECO:0000256" key="6">
    <source>
        <dbReference type="SAM" id="Phobius"/>
    </source>
</evidence>
<keyword evidence="12" id="KW-1185">Reference proteome</keyword>
<dbReference type="GO" id="GO:0004930">
    <property type="term" value="F:G protein-coupled receptor activity"/>
    <property type="evidence" value="ECO:0007669"/>
    <property type="project" value="InterPro"/>
</dbReference>
<evidence type="ECO:0000313" key="10">
    <source>
        <dbReference type="EMBL" id="GFS57199.1"/>
    </source>
</evidence>
<evidence type="ECO:0000256" key="7">
    <source>
        <dbReference type="SAM" id="SignalP"/>
    </source>
</evidence>
<keyword evidence="11" id="KW-0675">Receptor</keyword>
<keyword evidence="4 6" id="KW-0472">Membrane</keyword>
<dbReference type="OrthoDB" id="6507840at2759"/>
<dbReference type="InterPro" id="IPR001212">
    <property type="entry name" value="Somatomedin_B_dom"/>
</dbReference>
<comment type="caution">
    <text evidence="11">The sequence shown here is derived from an EMBL/GenBank/DDBJ whole genome shotgun (WGS) entry which is preliminary data.</text>
</comment>
<feature type="transmembrane region" description="Helical" evidence="6">
    <location>
        <begin position="477"/>
        <end position="500"/>
    </location>
</feature>
<dbReference type="InterPro" id="IPR053231">
    <property type="entry name" value="GPCR_LN-TM7"/>
</dbReference>
<name>A0A8X6SYS8_NEPPI</name>
<evidence type="ECO:0000256" key="1">
    <source>
        <dbReference type="ARBA" id="ARBA00004141"/>
    </source>
</evidence>
<evidence type="ECO:0000256" key="5">
    <source>
        <dbReference type="ARBA" id="ARBA00023157"/>
    </source>
</evidence>
<dbReference type="GO" id="GO:0016020">
    <property type="term" value="C:membrane"/>
    <property type="evidence" value="ECO:0007669"/>
    <property type="project" value="UniProtKB-SubCell"/>
</dbReference>
<evidence type="ECO:0000256" key="4">
    <source>
        <dbReference type="ARBA" id="ARBA00023136"/>
    </source>
</evidence>
<feature type="transmembrane region" description="Helical" evidence="6">
    <location>
        <begin position="540"/>
        <end position="564"/>
    </location>
</feature>
<feature type="transmembrane region" description="Helical" evidence="6">
    <location>
        <begin position="585"/>
        <end position="606"/>
    </location>
</feature>
<feature type="signal peptide" evidence="7">
    <location>
        <begin position="1"/>
        <end position="22"/>
    </location>
</feature>
<evidence type="ECO:0000313" key="11">
    <source>
        <dbReference type="EMBL" id="GFS69897.1"/>
    </source>
</evidence>
<keyword evidence="5" id="KW-1015">Disulfide bond</keyword>
<dbReference type="PANTHER" id="PTHR45902">
    <property type="entry name" value="LATROPHILIN RECEPTOR-LIKE PROTEIN A"/>
    <property type="match status" value="1"/>
</dbReference>
<accession>A0A8X6SYS8</accession>
<keyword evidence="3 6" id="KW-1133">Transmembrane helix</keyword>
<dbReference type="CDD" id="cd15039">
    <property type="entry name" value="7tmB3_Methuselah-like"/>
    <property type="match status" value="1"/>
</dbReference>
<proteinExistence type="predicted"/>
<dbReference type="PROSITE" id="PS50261">
    <property type="entry name" value="G_PROTEIN_RECEP_F2_4"/>
    <property type="match status" value="1"/>
</dbReference>
<sequence length="745" mass="84940">MSISSLITLLVLYFALIWSADSLVSFNYTHVREFGNSCPQLDSCENQELGNKNRTCACDELCVKYGDCCIDAPGVVALTSPTPFNCFKLEQLNLPKKIGIYMKNSCLLSYKGPKEFRHLCESASSRDSSDLLESLPITDSVAGITFKNYYCSICNEKADNLVLWSSTLNCSALILFKSSRNFSREFVCHNLVYQNESWGLYLERESESPFFKNVSVDFITPTMLESKIRLCKLKLVSDCPPDWKDNDIRTMCRSYMGTRFFGNVRFRNAHCAYCNEIEMDLLSCQPIKINWSDIGRSFSIKVSVPELLDVNEGEGDEVGRIQMCENGQVYDSYFQKCRNLECLPGYVKKYDFCVLKNSSIKAIGVSGSGRSSIILQPGTEDSRSIESGQLANVTPVSYNFPTLNDNNMKKDISPLKNCPLISLAEEDYIMLPNKSVYVPNYNKVYEPASYYVANSSIFVCCLFTSNSETKFLPVMGYVTTLGFGTSMICLLLHFIAFWMVPDLQNLSGKSLVSQCLSLFCAYACCLIDLHNDLKDFECSFIAFCTFYFFQVAFFWMGIIAYDVWRALKRVTTELRVASGKQLKRFIVYSLFTWVTPLLFVSILVLAELTDFFPLQYRPAFAKPRCWFKRRRALMVFFAAPLFLIMFSNLVLFTCSSRMILMTSETFAKEQNQVQRRTFKLYLRLALLMGLTWIIGIIAASADIELLWYIFVIFNSLQGLFIFIAFTCTSKVGKYLKDKLRKTPKG</sequence>
<comment type="subcellular location">
    <subcellularLocation>
        <location evidence="1">Membrane</location>
        <topology evidence="1">Multi-pass membrane protein</topology>
    </subcellularLocation>
</comment>
<dbReference type="PROSITE" id="PS50958">
    <property type="entry name" value="SMB_2"/>
    <property type="match status" value="1"/>
</dbReference>
<evidence type="ECO:0000259" key="9">
    <source>
        <dbReference type="PROSITE" id="PS50958"/>
    </source>
</evidence>
<dbReference type="GO" id="GO:0007166">
    <property type="term" value="P:cell surface receptor signaling pathway"/>
    <property type="evidence" value="ECO:0007669"/>
    <property type="project" value="InterPro"/>
</dbReference>
<keyword evidence="2 6" id="KW-0812">Transmembrane</keyword>
<dbReference type="Pfam" id="PF00002">
    <property type="entry name" value="7tm_2"/>
    <property type="match status" value="1"/>
</dbReference>
<dbReference type="InterPro" id="IPR000832">
    <property type="entry name" value="GPCR_2_secretin-like"/>
</dbReference>
<dbReference type="Gene3D" id="1.20.1070.10">
    <property type="entry name" value="Rhodopsin 7-helix transmembrane proteins"/>
    <property type="match status" value="1"/>
</dbReference>
<feature type="chain" id="PRO_5036596979" evidence="7">
    <location>
        <begin position="23"/>
        <end position="745"/>
    </location>
</feature>
<feature type="transmembrane region" description="Helical" evidence="6">
    <location>
        <begin position="632"/>
        <end position="660"/>
    </location>
</feature>
<feature type="transmembrane region" description="Helical" evidence="6">
    <location>
        <begin position="680"/>
        <end position="699"/>
    </location>
</feature>
<dbReference type="InterPro" id="IPR017981">
    <property type="entry name" value="GPCR_2-like_7TM"/>
</dbReference>
<feature type="domain" description="G-protein coupled receptors family 2 profile 2" evidence="8">
    <location>
        <begin position="475"/>
        <end position="729"/>
    </location>
</feature>
<evidence type="ECO:0000256" key="3">
    <source>
        <dbReference type="ARBA" id="ARBA00022989"/>
    </source>
</evidence>
<evidence type="ECO:0000259" key="8">
    <source>
        <dbReference type="PROSITE" id="PS50261"/>
    </source>
</evidence>
<dbReference type="AlphaFoldDB" id="A0A8X6SYS8"/>
<reference evidence="11" key="1">
    <citation type="submission" date="2020-08" db="EMBL/GenBank/DDBJ databases">
        <title>Multicomponent nature underlies the extraordinary mechanical properties of spider dragline silk.</title>
        <authorList>
            <person name="Kono N."/>
            <person name="Nakamura H."/>
            <person name="Mori M."/>
            <person name="Yoshida Y."/>
            <person name="Ohtoshi R."/>
            <person name="Malay A.D."/>
            <person name="Moran D.A.P."/>
            <person name="Tomita M."/>
            <person name="Numata K."/>
            <person name="Arakawa K."/>
        </authorList>
    </citation>
    <scope>NUCLEOTIDE SEQUENCE</scope>
</reference>
<evidence type="ECO:0000313" key="12">
    <source>
        <dbReference type="Proteomes" id="UP000887013"/>
    </source>
</evidence>
<gene>
    <name evidence="11" type="primary">mth2</name>
    <name evidence="10" type="ORF">NPIL_476601</name>
    <name evidence="11" type="ORF">NPIL_516831</name>
</gene>
<dbReference type="EMBL" id="BMAW01046772">
    <property type="protein sequence ID" value="GFS57199.1"/>
    <property type="molecule type" value="Genomic_DNA"/>
</dbReference>
<dbReference type="EMBL" id="BMAW01049261">
    <property type="protein sequence ID" value="GFS69897.1"/>
    <property type="molecule type" value="Genomic_DNA"/>
</dbReference>
<feature type="domain" description="SMB" evidence="9">
    <location>
        <begin position="34"/>
        <end position="80"/>
    </location>
</feature>
<keyword evidence="7" id="KW-0732">Signal</keyword>
<feature type="transmembrane region" description="Helical" evidence="6">
    <location>
        <begin position="705"/>
        <end position="728"/>
    </location>
</feature>